<proteinExistence type="predicted"/>
<dbReference type="EMBL" id="CP158586">
    <property type="protein sequence ID" value="XCA32842.1"/>
    <property type="molecule type" value="Genomic_DNA"/>
</dbReference>
<feature type="domain" description="YhcG N-terminal" evidence="1">
    <location>
        <begin position="16"/>
        <end position="133"/>
    </location>
</feature>
<name>A0AAU7YIY6_9RICK</name>
<reference evidence="2" key="1">
    <citation type="submission" date="2024-06" db="EMBL/GenBank/DDBJ databases">
        <title>Genome assembly of the Polyergus mexicanus.</title>
        <authorList>
            <person name="Cash E."/>
            <person name="Tustsui N.D."/>
            <person name="Ward P."/>
            <person name="Nguyen O."/>
            <person name="Sahasrabudhe R."/>
            <person name="Fairbairn C.W."/>
            <person name="Seligmann W.E."/>
            <person name="Sacco S."/>
            <person name="Beraut E."/>
            <person name="Miller C."/>
            <person name="Toffelmier E."/>
            <person name="Shaffer H.B."/>
        </authorList>
    </citation>
    <scope>NUCLEOTIDE SEQUENCE</scope>
    <source>
        <strain evidence="2">NDT 795.1</strain>
    </source>
</reference>
<evidence type="ECO:0000259" key="1">
    <source>
        <dbReference type="Pfam" id="PF17761"/>
    </source>
</evidence>
<dbReference type="PANTHER" id="PTHR30547:SF0">
    <property type="entry name" value="BLR8175 PROTEIN"/>
    <property type="match status" value="1"/>
</dbReference>
<evidence type="ECO:0000313" key="2">
    <source>
        <dbReference type="EMBL" id="XCA32842.1"/>
    </source>
</evidence>
<dbReference type="PANTHER" id="PTHR30547">
    <property type="entry name" value="UNCHARACTERIZED PROTEIN YHCG-RELATED"/>
    <property type="match status" value="1"/>
</dbReference>
<sequence>MTKIIAKEYTEFLEQLKEHIATSRYKAALAVNSKLILLYHHIGTEILKRQKEHVWGAKVIDQLSKDLRSTFPEMKGFSTRNLKYMRKFAEEYPDVEFVQEPLAQLTWYHNITLLEKIESHEIRLFYVKKAIEHT</sequence>
<dbReference type="AlphaFoldDB" id="A0AAU7YIY6"/>
<organism evidence="2">
    <name type="scientific">Wolbachia endosymbiont of Polyergus mexicanus</name>
    <dbReference type="NCBI Taxonomy" id="3171167"/>
    <lineage>
        <taxon>Bacteria</taxon>
        <taxon>Pseudomonadati</taxon>
        <taxon>Pseudomonadota</taxon>
        <taxon>Alphaproteobacteria</taxon>
        <taxon>Rickettsiales</taxon>
        <taxon>Anaplasmataceae</taxon>
        <taxon>Wolbachieae</taxon>
        <taxon>Wolbachia</taxon>
    </lineage>
</organism>
<gene>
    <name evidence="2" type="ORF">ABS808_03315</name>
</gene>
<dbReference type="Pfam" id="PF17761">
    <property type="entry name" value="DUF1016_N"/>
    <property type="match status" value="1"/>
</dbReference>
<accession>A0AAU7YIY6</accession>
<dbReference type="InterPro" id="IPR041527">
    <property type="entry name" value="YhcG_N"/>
</dbReference>
<protein>
    <submittedName>
        <fullName evidence="2">DUF1016 N-terminal domain-containing protein</fullName>
    </submittedName>
</protein>
<dbReference type="InterPro" id="IPR053148">
    <property type="entry name" value="PD-DEXK-like_domain"/>
</dbReference>